<reference evidence="2" key="1">
    <citation type="journal article" date="2020" name="Nature">
        <title>Giant virus diversity and host interactions through global metagenomics.</title>
        <authorList>
            <person name="Schulz F."/>
            <person name="Roux S."/>
            <person name="Paez-Espino D."/>
            <person name="Jungbluth S."/>
            <person name="Walsh D.A."/>
            <person name="Denef V.J."/>
            <person name="McMahon K.D."/>
            <person name="Konstantinidis K.T."/>
            <person name="Eloe-Fadrosh E.A."/>
            <person name="Kyrpides N.C."/>
            <person name="Woyke T."/>
        </authorList>
    </citation>
    <scope>NUCLEOTIDE SEQUENCE</scope>
    <source>
        <strain evidence="2">GVMAG-M-3300023179-82</strain>
    </source>
</reference>
<feature type="domain" description="DUF4116" evidence="1">
    <location>
        <begin position="230"/>
        <end position="269"/>
    </location>
</feature>
<sequence length="450" mass="53057">MSTMPNTPHYPEVLEALRYIDINILNMFTHENFCTVNISSVSKKNISKQILDVIYNKIKDTPNVTYILLLKNNISDTLQNEKYTGLSIKLKWNFIYGHIDLDDDFIPYYYLQDHDNLIYYFLLIEYYNNRLIANTPINIYINIVPYEDSRKLLQFNNYLRLNFSPKIYQYEYNNHTITDSNILIAIVKNNYIALNDASEELKNDLRVLYIALKHDHRALIYVPENFKKCEKFMCKAIKINYKVYEYIHESLLHNRSILKEVINQYYKCFPMDYKFYWSTQMKERIREQFIMKIIKDFGHALEYVSNEDKKDPDLVKLAVQNDGTSLQFASSECKSTDDIVLAAVKQNGMSLQFAYSNCRSNYHIALAAVTENGMALQYTKLTNYELIATAVKQNGIALQFVPKTVQHYDNIVAIAIEQNKNAEKYIKITKQTKIKNKEIKKLNIDFQFNY</sequence>
<name>A0A6C0H8M3_9ZZZZ</name>
<proteinExistence type="predicted"/>
<evidence type="ECO:0000313" key="2">
    <source>
        <dbReference type="EMBL" id="QHT76824.1"/>
    </source>
</evidence>
<organism evidence="2">
    <name type="scientific">viral metagenome</name>
    <dbReference type="NCBI Taxonomy" id="1070528"/>
    <lineage>
        <taxon>unclassified sequences</taxon>
        <taxon>metagenomes</taxon>
        <taxon>organismal metagenomes</taxon>
    </lineage>
</organism>
<protein>
    <recommendedName>
        <fullName evidence="1">DUF4116 domain-containing protein</fullName>
    </recommendedName>
</protein>
<dbReference type="Pfam" id="PF13475">
    <property type="entry name" value="DUF4116"/>
    <property type="match status" value="4"/>
</dbReference>
<dbReference type="EMBL" id="MN739902">
    <property type="protein sequence ID" value="QHT76824.1"/>
    <property type="molecule type" value="Genomic_DNA"/>
</dbReference>
<feature type="domain" description="DUF4116" evidence="1">
    <location>
        <begin position="180"/>
        <end position="227"/>
    </location>
</feature>
<dbReference type="InterPro" id="IPR025197">
    <property type="entry name" value="DUF4116"/>
</dbReference>
<feature type="domain" description="DUF4116" evidence="1">
    <location>
        <begin position="288"/>
        <end position="332"/>
    </location>
</feature>
<evidence type="ECO:0000259" key="1">
    <source>
        <dbReference type="Pfam" id="PF13475"/>
    </source>
</evidence>
<dbReference type="AlphaFoldDB" id="A0A6C0H8M3"/>
<accession>A0A6C0H8M3</accession>
<feature type="domain" description="DUF4116" evidence="1">
    <location>
        <begin position="338"/>
        <end position="378"/>
    </location>
</feature>